<evidence type="ECO:0000313" key="1">
    <source>
        <dbReference type="EMBL" id="OCT54500.1"/>
    </source>
</evidence>
<sequence length="91" mass="9852">MKCLATIGTCRAGLGDIRRLPGTTSQEQALCRYLFRGIIRPATFDALDFVIALFGLFAPLSGSIVRADELEQNSGGGMILLERTCTDLSWA</sequence>
<proteinExistence type="predicted"/>
<dbReference type="Proteomes" id="UP000094526">
    <property type="component" value="Unassembled WGS sequence"/>
</dbReference>
<dbReference type="AlphaFoldDB" id="A0A1C1D1F8"/>
<dbReference type="EMBL" id="LGRB01000004">
    <property type="protein sequence ID" value="OCT54500.1"/>
    <property type="molecule type" value="Genomic_DNA"/>
</dbReference>
<name>A0A1C1D1F8_9EURO</name>
<accession>A0A1C1D1F8</accession>
<dbReference type="VEuPathDB" id="FungiDB:CLCR_01013"/>
<reference evidence="2" key="1">
    <citation type="submission" date="2015-07" db="EMBL/GenBank/DDBJ databases">
        <authorList>
            <person name="Teixeira M.M."/>
            <person name="Souza R.C."/>
            <person name="Almeida L.G."/>
            <person name="Vicente V.A."/>
            <person name="de Hoog S."/>
            <person name="Bocca A.L."/>
            <person name="de Almeida S.R."/>
            <person name="Vasconcelos A.T."/>
            <person name="Felipe M.S."/>
        </authorList>
    </citation>
    <scope>NUCLEOTIDE SEQUENCE [LARGE SCALE GENOMIC DNA]</scope>
    <source>
        <strain evidence="2">KSF</strain>
    </source>
</reference>
<evidence type="ECO:0000313" key="2">
    <source>
        <dbReference type="Proteomes" id="UP000094526"/>
    </source>
</evidence>
<organism evidence="1 2">
    <name type="scientific">Cladophialophora carrionii</name>
    <dbReference type="NCBI Taxonomy" id="86049"/>
    <lineage>
        <taxon>Eukaryota</taxon>
        <taxon>Fungi</taxon>
        <taxon>Dikarya</taxon>
        <taxon>Ascomycota</taxon>
        <taxon>Pezizomycotina</taxon>
        <taxon>Eurotiomycetes</taxon>
        <taxon>Chaetothyriomycetidae</taxon>
        <taxon>Chaetothyriales</taxon>
        <taxon>Herpotrichiellaceae</taxon>
        <taxon>Cladophialophora</taxon>
    </lineage>
</organism>
<gene>
    <name evidence="1" type="ORF">CLCR_01013</name>
</gene>
<keyword evidence="2" id="KW-1185">Reference proteome</keyword>
<comment type="caution">
    <text evidence="1">The sequence shown here is derived from an EMBL/GenBank/DDBJ whole genome shotgun (WGS) entry which is preliminary data.</text>
</comment>
<protein>
    <submittedName>
        <fullName evidence="1">Uncharacterized protein</fullName>
    </submittedName>
</protein>